<evidence type="ECO:0000313" key="15">
    <source>
        <dbReference type="EMBL" id="EZF75527.1"/>
    </source>
</evidence>
<dbReference type="OrthoDB" id="331948at2759"/>
<evidence type="ECO:0000256" key="10">
    <source>
        <dbReference type="ARBA" id="ARBA00048048"/>
    </source>
</evidence>
<evidence type="ECO:0000256" key="11">
    <source>
        <dbReference type="HAMAP-Rule" id="MF_03199"/>
    </source>
</evidence>
<keyword evidence="8 11" id="KW-0449">Lipoprotein</keyword>
<dbReference type="EC" id="2.3.1.225" evidence="11"/>
<feature type="compositionally biased region" description="Basic and acidic residues" evidence="13">
    <location>
        <begin position="397"/>
        <end position="406"/>
    </location>
</feature>
<dbReference type="GO" id="GO:0019706">
    <property type="term" value="F:protein-cysteine S-palmitoyltransferase activity"/>
    <property type="evidence" value="ECO:0007669"/>
    <property type="project" value="UniProtKB-UniRule"/>
</dbReference>
<feature type="transmembrane region" description="Helical" evidence="11 12">
    <location>
        <begin position="146"/>
        <end position="165"/>
    </location>
</feature>
<keyword evidence="6 11" id="KW-0472">Membrane</keyword>
<evidence type="ECO:0000256" key="5">
    <source>
        <dbReference type="ARBA" id="ARBA00022989"/>
    </source>
</evidence>
<dbReference type="Proteomes" id="UP000023623">
    <property type="component" value="Unassembled WGS sequence"/>
</dbReference>
<comment type="catalytic activity">
    <reaction evidence="10 11 12">
        <text>L-cysteinyl-[protein] + hexadecanoyl-CoA = S-hexadecanoyl-L-cysteinyl-[protein] + CoA</text>
        <dbReference type="Rhea" id="RHEA:36683"/>
        <dbReference type="Rhea" id="RHEA-COMP:10131"/>
        <dbReference type="Rhea" id="RHEA-COMP:11032"/>
        <dbReference type="ChEBI" id="CHEBI:29950"/>
        <dbReference type="ChEBI" id="CHEBI:57287"/>
        <dbReference type="ChEBI" id="CHEBI:57379"/>
        <dbReference type="ChEBI" id="CHEBI:74151"/>
        <dbReference type="EC" id="2.3.1.225"/>
    </reaction>
</comment>
<evidence type="ECO:0000313" key="16">
    <source>
        <dbReference type="Proteomes" id="UP000023623"/>
    </source>
</evidence>
<feature type="transmembrane region" description="Helical" evidence="11 12">
    <location>
        <begin position="42"/>
        <end position="61"/>
    </location>
</feature>
<dbReference type="HOGENOM" id="CLU_027721_8_1_1"/>
<evidence type="ECO:0000256" key="12">
    <source>
        <dbReference type="RuleBase" id="RU079119"/>
    </source>
</evidence>
<dbReference type="GO" id="GO:0005789">
    <property type="term" value="C:endoplasmic reticulum membrane"/>
    <property type="evidence" value="ECO:0007669"/>
    <property type="project" value="UniProtKB-SubCell"/>
</dbReference>
<evidence type="ECO:0000256" key="9">
    <source>
        <dbReference type="ARBA" id="ARBA00023315"/>
    </source>
</evidence>
<evidence type="ECO:0000256" key="4">
    <source>
        <dbReference type="ARBA" id="ARBA00022824"/>
    </source>
</evidence>
<feature type="transmembrane region" description="Helical" evidence="11 12">
    <location>
        <begin position="185"/>
        <end position="207"/>
    </location>
</feature>
<dbReference type="Pfam" id="PF01529">
    <property type="entry name" value="DHHC"/>
    <property type="match status" value="1"/>
</dbReference>
<evidence type="ECO:0000256" key="7">
    <source>
        <dbReference type="ARBA" id="ARBA00023139"/>
    </source>
</evidence>
<feature type="region of interest" description="Disordered" evidence="13">
    <location>
        <begin position="378"/>
        <end position="406"/>
    </location>
</feature>
<dbReference type="PANTHER" id="PTHR12246">
    <property type="entry name" value="PALMITOYLTRANSFERASE ZDHHC16"/>
    <property type="match status" value="1"/>
</dbReference>
<protein>
    <recommendedName>
        <fullName evidence="11">Palmitoyltransferase PFA4</fullName>
        <ecNumber evidence="11">2.3.1.225</ecNumber>
    </recommendedName>
    <alternativeName>
        <fullName evidence="11">Protein S-acyltransferase</fullName>
        <shortName evidence="11">PAT</shortName>
    </alternativeName>
    <alternativeName>
        <fullName evidence="11">Protein fatty acyltransferase 4</fullName>
    </alternativeName>
</protein>
<evidence type="ECO:0000256" key="2">
    <source>
        <dbReference type="ARBA" id="ARBA00022679"/>
    </source>
</evidence>
<feature type="active site" description="S-palmitoyl cysteine intermediate" evidence="11">
    <location>
        <position position="128"/>
    </location>
</feature>
<name>A0A022XXS7_TRISD</name>
<keyword evidence="5 11" id="KW-1133">Transmembrane helix</keyword>
<keyword evidence="3 11" id="KW-0812">Transmembrane</keyword>
<sequence>MAEFQIYQLAVPFVVLLIAFLSYTSQYLFLFLEPAPLSTPELVKFNILVACIWICYARACLTDPGRIPKDWKPSTTAGALLEKHLGLEEGSDPSYRQRWCRRCEAFKPPRSHHCKTCQRCIPKMDHHCPWTHNCVSHFTFPHFIRFLFYAVISMIYLERFLYIRIAVLWNNRSLPSLYGPSLAHLGHLFVLAITNTVVLLALLILLLRNIWMLGANETTIKGWEIERHKTLCRRARTLGGYLEGPDGVKVWIKRQEFPYDIGVWNNIRDGMGGSNNIFSWFWPFSRTPDRRTGLEFEVNGFEDESLTWPPPDPDRMSRNTPQRQDRTTLLGDGQNFDYDEIEAFHKRQEADYLRQRAVSEVRRRKPFHKRYIKKGDDGYLSNISNSEDEESSNSGEEGWRNSEGERLKDFGVDEKVEFYDEDDIPLAELIQRKKLRS</sequence>
<dbReference type="PROSITE" id="PS50216">
    <property type="entry name" value="DHHC"/>
    <property type="match status" value="1"/>
</dbReference>
<comment type="subcellular location">
    <subcellularLocation>
        <location evidence="11">Endoplasmic reticulum membrane</location>
        <topology evidence="11">Multi-pass membrane protein</topology>
    </subcellularLocation>
    <subcellularLocation>
        <location evidence="1">Membrane</location>
        <topology evidence="1">Multi-pass membrane protein</topology>
    </subcellularLocation>
</comment>
<comment type="similarity">
    <text evidence="11">Belongs to the DHHC palmitoyltransferase family. PFA4 subfamily.</text>
</comment>
<dbReference type="InterPro" id="IPR001594">
    <property type="entry name" value="Palmitoyltrfase_DHHC"/>
</dbReference>
<evidence type="ECO:0000256" key="13">
    <source>
        <dbReference type="SAM" id="MobiDB-lite"/>
    </source>
</evidence>
<feature type="domain" description="Palmitoyltransferase DHHC" evidence="14">
    <location>
        <begin position="95"/>
        <end position="224"/>
    </location>
</feature>
<reference evidence="15 16" key="1">
    <citation type="submission" date="2014-02" db="EMBL/GenBank/DDBJ databases">
        <title>The Genome Sequence of Trichophyton rubrum (morphotype soudanense) CBS 452.61.</title>
        <authorList>
            <consortium name="The Broad Institute Genomics Platform"/>
            <person name="Cuomo C.A."/>
            <person name="White T.C."/>
            <person name="Graser Y."/>
            <person name="Martinez-Rossi N."/>
            <person name="Heitman J."/>
            <person name="Young S.K."/>
            <person name="Zeng Q."/>
            <person name="Gargeya S."/>
            <person name="Abouelleil A."/>
            <person name="Alvarado L."/>
            <person name="Chapman S.B."/>
            <person name="Gainer-Dewar J."/>
            <person name="Goldberg J."/>
            <person name="Griggs A."/>
            <person name="Gujja S."/>
            <person name="Hansen M."/>
            <person name="Howarth C."/>
            <person name="Imamovic A."/>
            <person name="Larimer J."/>
            <person name="Martinez D."/>
            <person name="Murphy C."/>
            <person name="Pearson M.D."/>
            <person name="Persinoti G."/>
            <person name="Poon T."/>
            <person name="Priest M."/>
            <person name="Roberts A.D."/>
            <person name="Saif S."/>
            <person name="Shea T.D."/>
            <person name="Sykes S.N."/>
            <person name="Wortman J."/>
            <person name="Nusbaum C."/>
            <person name="Birren B."/>
        </authorList>
    </citation>
    <scope>NUCLEOTIDE SEQUENCE [LARGE SCALE GENOMIC DNA]</scope>
    <source>
        <strain evidence="15 16">CBS 452.61</strain>
    </source>
</reference>
<feature type="region of interest" description="Disordered" evidence="13">
    <location>
        <begin position="303"/>
        <end position="333"/>
    </location>
</feature>
<comment type="function">
    <text evidence="11">Mediates the reversible addition of palmitate to target proteins, thereby regulating their membrane association and biological function.</text>
</comment>
<evidence type="ECO:0000256" key="8">
    <source>
        <dbReference type="ARBA" id="ARBA00023288"/>
    </source>
</evidence>
<keyword evidence="2 11" id="KW-0808">Transferase</keyword>
<comment type="domain">
    <text evidence="11 12">The DHHC domain is required for palmitoyltransferase activity.</text>
</comment>
<organism evidence="15 16">
    <name type="scientific">Trichophyton soudanense CBS 452.61</name>
    <dbReference type="NCBI Taxonomy" id="1215331"/>
    <lineage>
        <taxon>Eukaryota</taxon>
        <taxon>Fungi</taxon>
        <taxon>Dikarya</taxon>
        <taxon>Ascomycota</taxon>
        <taxon>Pezizomycotina</taxon>
        <taxon>Eurotiomycetes</taxon>
        <taxon>Eurotiomycetidae</taxon>
        <taxon>Onygenales</taxon>
        <taxon>Arthrodermataceae</taxon>
        <taxon>Trichophyton</taxon>
    </lineage>
</organism>
<keyword evidence="16" id="KW-1185">Reference proteome</keyword>
<evidence type="ECO:0000259" key="14">
    <source>
        <dbReference type="Pfam" id="PF01529"/>
    </source>
</evidence>
<evidence type="ECO:0000256" key="6">
    <source>
        <dbReference type="ARBA" id="ARBA00023136"/>
    </source>
</evidence>
<evidence type="ECO:0000256" key="3">
    <source>
        <dbReference type="ARBA" id="ARBA00022692"/>
    </source>
</evidence>
<keyword evidence="4 11" id="KW-0256">Endoplasmic reticulum</keyword>
<keyword evidence="9 11" id="KW-0012">Acyltransferase</keyword>
<evidence type="ECO:0000256" key="1">
    <source>
        <dbReference type="ARBA" id="ARBA00004141"/>
    </source>
</evidence>
<dbReference type="HAMAP" id="MF_03199">
    <property type="entry name" value="DHHC_PAT_PFA4"/>
    <property type="match status" value="1"/>
</dbReference>
<dbReference type="EMBL" id="KK208808">
    <property type="protein sequence ID" value="EZF75527.1"/>
    <property type="molecule type" value="Genomic_DNA"/>
</dbReference>
<proteinExistence type="inferred from homology"/>
<accession>A0A022XXS7</accession>
<dbReference type="InterPro" id="IPR039859">
    <property type="entry name" value="PFA4/ZDH16/20/ERF2-like"/>
</dbReference>
<feature type="transmembrane region" description="Helical" evidence="11 12">
    <location>
        <begin position="7"/>
        <end position="30"/>
    </location>
</feature>
<keyword evidence="7 11" id="KW-0564">Palmitate</keyword>
<dbReference type="AlphaFoldDB" id="A0A022XXS7"/>
<gene>
    <name evidence="11" type="primary">PFA4</name>
    <name evidence="15" type="ORF">H105_02940</name>
</gene>
<dbReference type="InterPro" id="IPR033682">
    <property type="entry name" value="PFA4"/>
</dbReference>